<evidence type="ECO:0000256" key="1">
    <source>
        <dbReference type="SAM" id="MobiDB-lite"/>
    </source>
</evidence>
<dbReference type="OrthoDB" id="1489096at2"/>
<feature type="region of interest" description="Disordered" evidence="1">
    <location>
        <begin position="400"/>
        <end position="464"/>
    </location>
</feature>
<organism evidence="3 4">
    <name type="scientific">Phaeodactylibacter xiamenensis</name>
    <dbReference type="NCBI Taxonomy" id="1524460"/>
    <lineage>
        <taxon>Bacteria</taxon>
        <taxon>Pseudomonadati</taxon>
        <taxon>Bacteroidota</taxon>
        <taxon>Saprospiria</taxon>
        <taxon>Saprospirales</taxon>
        <taxon>Haliscomenobacteraceae</taxon>
        <taxon>Phaeodactylibacter</taxon>
    </lineage>
</organism>
<feature type="transmembrane region" description="Helical" evidence="2">
    <location>
        <begin position="99"/>
        <end position="121"/>
    </location>
</feature>
<dbReference type="STRING" id="1524460.IX84_28885"/>
<accession>A0A098S033</accession>
<feature type="region of interest" description="Disordered" evidence="1">
    <location>
        <begin position="486"/>
        <end position="507"/>
    </location>
</feature>
<dbReference type="AlphaFoldDB" id="A0A098S033"/>
<dbReference type="RefSeq" id="WP_044228839.1">
    <property type="nucleotide sequence ID" value="NZ_JBKAGJ010000035.1"/>
</dbReference>
<name>A0A098S033_9BACT</name>
<dbReference type="Proteomes" id="UP000029736">
    <property type="component" value="Unassembled WGS sequence"/>
</dbReference>
<reference evidence="3 4" key="1">
    <citation type="journal article" date="2014" name="Int. J. Syst. Evol. Microbiol.">
        <title>Phaeodactylibacter xiamenensis gen. nov., sp. nov., a member of the family Saprospiraceae isolated from the marine alga Phaeodactylum tricornutum.</title>
        <authorList>
            <person name="Chen Z.Jr."/>
            <person name="Lei X."/>
            <person name="Lai Q."/>
            <person name="Li Y."/>
            <person name="Zhang B."/>
            <person name="Zhang J."/>
            <person name="Zhang H."/>
            <person name="Yang L."/>
            <person name="Zheng W."/>
            <person name="Tian Y."/>
            <person name="Yu Z."/>
            <person name="Xu H.Jr."/>
            <person name="Zheng T."/>
        </authorList>
    </citation>
    <scope>NUCLEOTIDE SEQUENCE [LARGE SCALE GENOMIC DNA]</scope>
    <source>
        <strain evidence="3 4">KD52</strain>
    </source>
</reference>
<keyword evidence="2" id="KW-0812">Transmembrane</keyword>
<keyword evidence="2" id="KW-0472">Membrane</keyword>
<gene>
    <name evidence="3" type="ORF">IX84_28885</name>
</gene>
<proteinExistence type="predicted"/>
<feature type="compositionally biased region" description="Basic and acidic residues" evidence="1">
    <location>
        <begin position="428"/>
        <end position="439"/>
    </location>
</feature>
<evidence type="ECO:0008006" key="5">
    <source>
        <dbReference type="Google" id="ProtNLM"/>
    </source>
</evidence>
<keyword evidence="4" id="KW-1185">Reference proteome</keyword>
<comment type="caution">
    <text evidence="3">The sequence shown here is derived from an EMBL/GenBank/DDBJ whole genome shotgun (WGS) entry which is preliminary data.</text>
</comment>
<sequence length="529" mass="58779">MKQIKSTPSDTVFFATYARLAATIRRSGWIAQVISGLTEIGGIYAAAYAALLPIFPYLATTAAGVIAVLGTALIEVGLRELAPYSVDAVLNKRYHGLHLAMTIATMTLTVFLIATSGWLSFNNSFIIVEEFTPAAETRESTPFDSTLLRRKDRLYAEWKADSTALTKQFASQIAAQKQAYEGQYKALRRTLSNWYNREIRTGNSYATAKDRVRQELADLEADHLAQVAALRTQEANAIQTAKERLLMALSHSQTAYEASVDSLKQLNNEATVHRTETVRNYGSGLAWFTIVALLVFLASVILDRIHRKGSGIRETVELSQYDIAPNMIAEGWHAVRERLHFTVRNRIKAFADQTPPAPLPTRPTELYDPTQLANITINLKVEQAADPDERVIYLTPKRRPIGFQTSSPDPTGGVPKQPPNVNGVHFRTAPDVENQREAVDSPASNTNEKAPAPDDSCAVNRTPSDHADLSLADLLQRLKMYKKRVGKHEAKKRAAEKAGKPVPKRTLNALSNNKDWVSYYQQLIDNIKH</sequence>
<keyword evidence="2" id="KW-1133">Transmembrane helix</keyword>
<feature type="transmembrane region" description="Helical" evidence="2">
    <location>
        <begin position="57"/>
        <end position="78"/>
    </location>
</feature>
<protein>
    <recommendedName>
        <fullName evidence="5">DUF4407 domain-containing protein</fullName>
    </recommendedName>
</protein>
<dbReference type="EMBL" id="JPOS01000090">
    <property type="protein sequence ID" value="KGE85495.1"/>
    <property type="molecule type" value="Genomic_DNA"/>
</dbReference>
<feature type="transmembrane region" description="Helical" evidence="2">
    <location>
        <begin position="284"/>
        <end position="302"/>
    </location>
</feature>
<evidence type="ECO:0000313" key="4">
    <source>
        <dbReference type="Proteomes" id="UP000029736"/>
    </source>
</evidence>
<evidence type="ECO:0000313" key="3">
    <source>
        <dbReference type="EMBL" id="KGE85495.1"/>
    </source>
</evidence>
<evidence type="ECO:0000256" key="2">
    <source>
        <dbReference type="SAM" id="Phobius"/>
    </source>
</evidence>